<feature type="compositionally biased region" description="Acidic residues" evidence="1">
    <location>
        <begin position="113"/>
        <end position="123"/>
    </location>
</feature>
<feature type="compositionally biased region" description="Low complexity" evidence="1">
    <location>
        <begin position="124"/>
        <end position="136"/>
    </location>
</feature>
<feature type="region of interest" description="Disordered" evidence="1">
    <location>
        <begin position="113"/>
        <end position="136"/>
    </location>
</feature>
<dbReference type="InterPro" id="IPR025312">
    <property type="entry name" value="DUF4216"/>
</dbReference>
<dbReference type="Proteomes" id="UP000607653">
    <property type="component" value="Unassembled WGS sequence"/>
</dbReference>
<protein>
    <recommendedName>
        <fullName evidence="2">DUF4216 domain-containing protein</fullName>
    </recommendedName>
</protein>
<reference evidence="3 4" key="1">
    <citation type="journal article" date="2020" name="Mol. Biol. Evol.">
        <title>Distinct Expression and Methylation Patterns for Genes with Different Fates following a Single Whole-Genome Duplication in Flowering Plants.</title>
        <authorList>
            <person name="Shi T."/>
            <person name="Rahmani R.S."/>
            <person name="Gugger P.F."/>
            <person name="Wang M."/>
            <person name="Li H."/>
            <person name="Zhang Y."/>
            <person name="Li Z."/>
            <person name="Wang Q."/>
            <person name="Van de Peer Y."/>
            <person name="Marchal K."/>
            <person name="Chen J."/>
        </authorList>
    </citation>
    <scope>NUCLEOTIDE SEQUENCE [LARGE SCALE GENOMIC DNA]</scope>
    <source>
        <tissue evidence="3">Leaf</tissue>
    </source>
</reference>
<dbReference type="Pfam" id="PF13952">
    <property type="entry name" value="DUF4216"/>
    <property type="match status" value="1"/>
</dbReference>
<evidence type="ECO:0000259" key="2">
    <source>
        <dbReference type="Pfam" id="PF13952"/>
    </source>
</evidence>
<organism evidence="3 4">
    <name type="scientific">Nelumbo nucifera</name>
    <name type="common">Sacred lotus</name>
    <dbReference type="NCBI Taxonomy" id="4432"/>
    <lineage>
        <taxon>Eukaryota</taxon>
        <taxon>Viridiplantae</taxon>
        <taxon>Streptophyta</taxon>
        <taxon>Embryophyta</taxon>
        <taxon>Tracheophyta</taxon>
        <taxon>Spermatophyta</taxon>
        <taxon>Magnoliopsida</taxon>
        <taxon>Proteales</taxon>
        <taxon>Nelumbonaceae</taxon>
        <taxon>Nelumbo</taxon>
    </lineage>
</organism>
<name>A0A822XSI1_NELNU</name>
<evidence type="ECO:0000313" key="3">
    <source>
        <dbReference type="EMBL" id="DAD23287.1"/>
    </source>
</evidence>
<proteinExistence type="predicted"/>
<keyword evidence="4" id="KW-1185">Reference proteome</keyword>
<feature type="domain" description="DUF4216" evidence="2">
    <location>
        <begin position="5"/>
        <end position="32"/>
    </location>
</feature>
<dbReference type="EMBL" id="DUZY01000001">
    <property type="protein sequence ID" value="DAD23287.1"/>
    <property type="molecule type" value="Genomic_DNA"/>
</dbReference>
<sequence length="136" mass="15458">MGEREEDEPFVLANQVQQVFYVEDDLNKGWHIMNNTKPCELYDVGLVKTEGDVAYMDGAPIFSIMENENIHINDESIEWIRDDIASDVVEKIFNIAQSRTLQQLDGQLINDSLEEDVSDESTSDTDSYTSLSDDSD</sequence>
<evidence type="ECO:0000313" key="4">
    <source>
        <dbReference type="Proteomes" id="UP000607653"/>
    </source>
</evidence>
<dbReference type="AlphaFoldDB" id="A0A822XSI1"/>
<evidence type="ECO:0000256" key="1">
    <source>
        <dbReference type="SAM" id="MobiDB-lite"/>
    </source>
</evidence>
<comment type="caution">
    <text evidence="3">The sequence shown here is derived from an EMBL/GenBank/DDBJ whole genome shotgun (WGS) entry which is preliminary data.</text>
</comment>
<accession>A0A822XSI1</accession>
<gene>
    <name evidence="3" type="ORF">HUJ06_024750</name>
</gene>